<organism evidence="2 3">
    <name type="scientific">Oceanidesulfovibrio marinus</name>
    <dbReference type="NCBI Taxonomy" id="370038"/>
    <lineage>
        <taxon>Bacteria</taxon>
        <taxon>Pseudomonadati</taxon>
        <taxon>Thermodesulfobacteriota</taxon>
        <taxon>Desulfovibrionia</taxon>
        <taxon>Desulfovibrionales</taxon>
        <taxon>Desulfovibrionaceae</taxon>
        <taxon>Oceanidesulfovibrio</taxon>
    </lineage>
</organism>
<evidence type="ECO:0000313" key="2">
    <source>
        <dbReference type="EMBL" id="TVM24367.1"/>
    </source>
</evidence>
<reference evidence="2 3" key="1">
    <citation type="submission" date="2018-06" db="EMBL/GenBank/DDBJ databases">
        <title>Complete genome of Desulfovibrio marinus P48SEP.</title>
        <authorList>
            <person name="Crispim J.S."/>
            <person name="Vidigal P.M.P."/>
            <person name="Silva L.C.F."/>
            <person name="Araujo L.C."/>
            <person name="Laguardia C.N."/>
            <person name="Dias R.S."/>
            <person name="Sousa M.P."/>
            <person name="Paula S.O."/>
            <person name="Silva C."/>
        </authorList>
    </citation>
    <scope>NUCLEOTIDE SEQUENCE [LARGE SCALE GENOMIC DNA]</scope>
    <source>
        <strain evidence="2 3">P48SEP</strain>
    </source>
</reference>
<gene>
    <name evidence="2" type="ORF">DQK91_23410</name>
</gene>
<evidence type="ECO:0000313" key="3">
    <source>
        <dbReference type="Proteomes" id="UP000434052"/>
    </source>
</evidence>
<name>A0A6P1Z8S2_9BACT</name>
<dbReference type="SUPFAM" id="SSF51445">
    <property type="entry name" value="(Trans)glycosidases"/>
    <property type="match status" value="1"/>
</dbReference>
<dbReference type="GO" id="GO:0003844">
    <property type="term" value="F:1,4-alpha-glucan branching enzyme activity"/>
    <property type="evidence" value="ECO:0007669"/>
    <property type="project" value="TreeGrafter"/>
</dbReference>
<proteinExistence type="predicted"/>
<dbReference type="GO" id="GO:0005978">
    <property type="term" value="P:glycogen biosynthetic process"/>
    <property type="evidence" value="ECO:0007669"/>
    <property type="project" value="TreeGrafter"/>
</dbReference>
<dbReference type="Proteomes" id="UP000434052">
    <property type="component" value="Unassembled WGS sequence"/>
</dbReference>
<dbReference type="GO" id="GO:0005829">
    <property type="term" value="C:cytosol"/>
    <property type="evidence" value="ECO:0007669"/>
    <property type="project" value="TreeGrafter"/>
</dbReference>
<dbReference type="Gene3D" id="3.20.20.80">
    <property type="entry name" value="Glycosidases"/>
    <property type="match status" value="1"/>
</dbReference>
<dbReference type="InterPro" id="IPR017853">
    <property type="entry name" value="GH"/>
</dbReference>
<sequence length="139" mass="15701">MPLLEHPLDKSWGCPTSHCFARASLFGAPDGFRTFLGRFHVACLVVLLDWVPGHFPNDEFCLGRFDGTAVYEHSAPRKGEHLDWGTYVFNYGDVEVSNFRSANALSWLKKFHIDGIRLDAVASMLSLDESREEGEWVPN</sequence>
<dbReference type="PANTHER" id="PTHR43651:SF3">
    <property type="entry name" value="1,4-ALPHA-GLUCAN-BRANCHING ENZYME"/>
    <property type="match status" value="1"/>
</dbReference>
<comment type="caution">
    <text evidence="2">The sequence shown here is derived from an EMBL/GenBank/DDBJ whole genome shotgun (WGS) entry which is preliminary data.</text>
</comment>
<accession>A0A6P1Z8S2</accession>
<keyword evidence="1" id="KW-0119">Carbohydrate metabolism</keyword>
<dbReference type="PANTHER" id="PTHR43651">
    <property type="entry name" value="1,4-ALPHA-GLUCAN-BRANCHING ENZYME"/>
    <property type="match status" value="1"/>
</dbReference>
<evidence type="ECO:0000256" key="1">
    <source>
        <dbReference type="ARBA" id="ARBA00023277"/>
    </source>
</evidence>
<protein>
    <submittedName>
        <fullName evidence="2">1,4-alpha-glucan branching enzyme</fullName>
    </submittedName>
</protein>
<dbReference type="EMBL" id="QMIF01000330">
    <property type="protein sequence ID" value="TVM24367.1"/>
    <property type="molecule type" value="Genomic_DNA"/>
</dbReference>
<dbReference type="AlphaFoldDB" id="A0A6P1Z8S2"/>
<feature type="non-terminal residue" evidence="2">
    <location>
        <position position="139"/>
    </location>
</feature>